<gene>
    <name evidence="1" type="ORF">Q5M86_05630</name>
</gene>
<proteinExistence type="predicted"/>
<reference evidence="1" key="1">
    <citation type="submission" date="2023-07" db="EMBL/GenBank/DDBJ databases">
        <title>Mucosal microbiota of week-old chicken and adult hens.</title>
        <authorList>
            <person name="Volf J."/>
            <person name="Karasova D."/>
            <person name="Crhanova M."/>
            <person name="Faldynova M."/>
            <person name="Prikrylova H."/>
            <person name="Zeman M."/>
            <person name="Babak V."/>
            <person name="Rajova J."/>
            <person name="Rychlik I."/>
        </authorList>
    </citation>
    <scope>NUCLEOTIDE SEQUENCE</scope>
    <source>
        <strain evidence="1">ET902</strain>
    </source>
</reference>
<dbReference type="Proteomes" id="UP001175147">
    <property type="component" value="Unassembled WGS sequence"/>
</dbReference>
<sequence>MKILKYIFIINIILLSSFAILKAEENEEENNNEEKKGFQSVLDNRFFSIGLFSSADSIKTTVNIEFGFKIMKYNNFQIKSYTAVTGSKIYDDSPHMYELGLMQKFTFGNDDEYVGKVTIARYGFAFASFGFLSFDADRSGKFLFAKPYYWEVGGGAGFNINVSKHVGIVLEFGGGLHMVHNGKELGYPEKINKAGFGRISVGGRYYF</sequence>
<name>A0ABT8YXN1_9SPIR</name>
<keyword evidence="2" id="KW-1185">Reference proteome</keyword>
<comment type="caution">
    <text evidence="1">The sequence shown here is derived from an EMBL/GenBank/DDBJ whole genome shotgun (WGS) entry which is preliminary data.</text>
</comment>
<dbReference type="EMBL" id="JAUPBM010000054">
    <property type="protein sequence ID" value="MDO7020250.1"/>
    <property type="molecule type" value="Genomic_DNA"/>
</dbReference>
<protein>
    <recommendedName>
        <fullName evidence="3">DUF3575 domain-containing protein</fullName>
    </recommendedName>
</protein>
<evidence type="ECO:0000313" key="2">
    <source>
        <dbReference type="Proteomes" id="UP001175147"/>
    </source>
</evidence>
<accession>A0ABT8YXN1</accession>
<evidence type="ECO:0008006" key="3">
    <source>
        <dbReference type="Google" id="ProtNLM"/>
    </source>
</evidence>
<organism evidence="1 2">
    <name type="scientific">Brachyspira innocens</name>
    <dbReference type="NCBI Taxonomy" id="13264"/>
    <lineage>
        <taxon>Bacteria</taxon>
        <taxon>Pseudomonadati</taxon>
        <taxon>Spirochaetota</taxon>
        <taxon>Spirochaetia</taxon>
        <taxon>Brachyspirales</taxon>
        <taxon>Brachyspiraceae</taxon>
        <taxon>Brachyspira</taxon>
    </lineage>
</organism>
<evidence type="ECO:0000313" key="1">
    <source>
        <dbReference type="EMBL" id="MDO7020250.1"/>
    </source>
</evidence>
<dbReference type="RefSeq" id="WP_020004730.1">
    <property type="nucleotide sequence ID" value="NZ_JAUPBL010000009.1"/>
</dbReference>